<sequence length="180" mass="21000">MKNLKLTVLGLVLATSGLFAQEADLDMSDKWVTKDVVTMEVDSDEYDVNEITMLEITKVFTPVMLDPEDRYKLNQDIIFMPTQITKTIKLDYDADALYDREVEFTYNKSDDFDLDFTLTKDGIIILTDKDDLFVKKMWDKNSEIMFSNIKNKRIKNEGDYVIELTDGQKVDLKISNYERM</sequence>
<proteinExistence type="predicted"/>
<evidence type="ECO:0000313" key="4">
    <source>
        <dbReference type="Proteomes" id="UP000037716"/>
    </source>
</evidence>
<dbReference type="RefSeq" id="WP_053974916.1">
    <property type="nucleotide sequence ID" value="NZ_FNUE01000002.1"/>
</dbReference>
<feature type="signal peptide" evidence="1">
    <location>
        <begin position="1"/>
        <end position="20"/>
    </location>
</feature>
<keyword evidence="5" id="KW-1185">Reference proteome</keyword>
<dbReference type="AlphaFoldDB" id="A0A0M9CIT1"/>
<dbReference type="Proteomes" id="UP000037716">
    <property type="component" value="Unassembled WGS sequence"/>
</dbReference>
<comment type="caution">
    <text evidence="2">The sequence shown here is derived from an EMBL/GenBank/DDBJ whole genome shotgun (WGS) entry which is preliminary data.</text>
</comment>
<reference evidence="2 4" key="1">
    <citation type="submission" date="2015-07" db="EMBL/GenBank/DDBJ databases">
        <title>Genome of Polaribacter dokdonenesis DSW-5, isolated from seawater off Dokdo in Korea.</title>
        <authorList>
            <person name="Yoon K."/>
            <person name="Song J.Y."/>
            <person name="Kim J.F."/>
        </authorList>
    </citation>
    <scope>NUCLEOTIDE SEQUENCE [LARGE SCALE GENOMIC DNA]</scope>
    <source>
        <strain evidence="2 4">DSW-5</strain>
    </source>
</reference>
<keyword evidence="1" id="KW-0732">Signal</keyword>
<gene>
    <name evidence="2" type="ORF">I602_2405</name>
    <name evidence="3" type="ORF">SAMN05444353_2180</name>
</gene>
<dbReference type="EMBL" id="LGBR01000001">
    <property type="protein sequence ID" value="KOY52845.1"/>
    <property type="molecule type" value="Genomic_DNA"/>
</dbReference>
<dbReference type="PATRIC" id="fig|1300348.6.peg.2406"/>
<reference evidence="3 5" key="2">
    <citation type="submission" date="2016-10" db="EMBL/GenBank/DDBJ databases">
        <authorList>
            <person name="Varghese N."/>
            <person name="Submissions S."/>
        </authorList>
    </citation>
    <scope>NUCLEOTIDE SEQUENCE [LARGE SCALE GENOMIC DNA]</scope>
    <source>
        <strain evidence="3 5">DSW-5</strain>
    </source>
</reference>
<evidence type="ECO:0000313" key="5">
    <source>
        <dbReference type="Proteomes" id="UP000183071"/>
    </source>
</evidence>
<dbReference type="OrthoDB" id="1452108at2"/>
<dbReference type="STRING" id="1300348.I602_2405"/>
<evidence type="ECO:0000313" key="2">
    <source>
        <dbReference type="EMBL" id="KOY52845.1"/>
    </source>
</evidence>
<evidence type="ECO:0000256" key="1">
    <source>
        <dbReference type="SAM" id="SignalP"/>
    </source>
</evidence>
<dbReference type="EMBL" id="FNUE01000002">
    <property type="protein sequence ID" value="SEE53287.1"/>
    <property type="molecule type" value="Genomic_DNA"/>
</dbReference>
<name>A0A0M9CIT1_9FLAO</name>
<accession>A0A0M9CIT1</accession>
<feature type="chain" id="PRO_5005833444" evidence="1">
    <location>
        <begin position="21"/>
        <end position="180"/>
    </location>
</feature>
<organism evidence="2 4">
    <name type="scientific">Polaribacter dokdonensis DSW-5</name>
    <dbReference type="NCBI Taxonomy" id="1300348"/>
    <lineage>
        <taxon>Bacteria</taxon>
        <taxon>Pseudomonadati</taxon>
        <taxon>Bacteroidota</taxon>
        <taxon>Flavobacteriia</taxon>
        <taxon>Flavobacteriales</taxon>
        <taxon>Flavobacteriaceae</taxon>
    </lineage>
</organism>
<protein>
    <submittedName>
        <fullName evidence="2">Uncharacterized protein</fullName>
    </submittedName>
</protein>
<evidence type="ECO:0000313" key="3">
    <source>
        <dbReference type="EMBL" id="SEE53287.1"/>
    </source>
</evidence>
<dbReference type="Proteomes" id="UP000183071">
    <property type="component" value="Unassembled WGS sequence"/>
</dbReference>